<evidence type="ECO:0000259" key="1">
    <source>
        <dbReference type="Pfam" id="PF01738"/>
    </source>
</evidence>
<protein>
    <submittedName>
        <fullName evidence="2">Alpha/beta hydrolase</fullName>
    </submittedName>
</protein>
<reference evidence="2 3" key="1">
    <citation type="journal article" date="2019" name="Int. J. Syst. Evol. Microbiol.">
        <title>The Global Catalogue of Microorganisms (GCM) 10K type strain sequencing project: providing services to taxonomists for standard genome sequencing and annotation.</title>
        <authorList>
            <consortium name="The Broad Institute Genomics Platform"/>
            <consortium name="The Broad Institute Genome Sequencing Center for Infectious Disease"/>
            <person name="Wu L."/>
            <person name="Ma J."/>
        </authorList>
    </citation>
    <scope>NUCLEOTIDE SEQUENCE [LARGE SCALE GENOMIC DNA]</scope>
    <source>
        <strain evidence="2 3">JCM 11117</strain>
    </source>
</reference>
<name>A0ABN1PX45_9PSEU</name>
<dbReference type="SUPFAM" id="SSF53474">
    <property type="entry name" value="alpha/beta-Hydrolases"/>
    <property type="match status" value="1"/>
</dbReference>
<dbReference type="Gene3D" id="1.10.10.800">
    <property type="match status" value="1"/>
</dbReference>
<feature type="domain" description="Dienelactone hydrolase" evidence="1">
    <location>
        <begin position="31"/>
        <end position="135"/>
    </location>
</feature>
<dbReference type="GO" id="GO:0016787">
    <property type="term" value="F:hydrolase activity"/>
    <property type="evidence" value="ECO:0007669"/>
    <property type="project" value="UniProtKB-KW"/>
</dbReference>
<evidence type="ECO:0000313" key="3">
    <source>
        <dbReference type="Proteomes" id="UP001499967"/>
    </source>
</evidence>
<gene>
    <name evidence="2" type="ORF">GCM10009559_24860</name>
</gene>
<proteinExistence type="predicted"/>
<sequence>MDSPVRSVVFSNRNIDIAGDLHLPPGFDAGRRYPAIVTVHPGSGVKEQTAGIYARHLAEKGYVTLAFDASHQGESGGEPRHQEEPAARVEDIRCAVDFLTTLGHVDDERIGVLGVCAGGGYAVNAAMTEHRIKAVGVVSVINIGRAYRAGASVGEALEAVGRQRTAEARGAAPLITSWTPESPEAAAEAGITDSDMLEAVDYYRTPRGRHERSDNRLRFTSVASLLAFDAFHLVEELLTQPLQIVVGNRIGSSGSYEDGRELFRRATGTKDLLVVDGAGHYDLYDRPEYVGQAVAKLGDFFAENLKA</sequence>
<dbReference type="RefSeq" id="WP_343941480.1">
    <property type="nucleotide sequence ID" value="NZ_BAAAHP010000071.1"/>
</dbReference>
<keyword evidence="2" id="KW-0378">Hydrolase</keyword>
<comment type="caution">
    <text evidence="2">The sequence shown here is derived from an EMBL/GenBank/DDBJ whole genome shotgun (WGS) entry which is preliminary data.</text>
</comment>
<keyword evidence="3" id="KW-1185">Reference proteome</keyword>
<dbReference type="InterPro" id="IPR002925">
    <property type="entry name" value="Dienelactn_hydro"/>
</dbReference>
<accession>A0ABN1PX45</accession>
<dbReference type="Pfam" id="PF01738">
    <property type="entry name" value="DLH"/>
    <property type="match status" value="1"/>
</dbReference>
<dbReference type="PANTHER" id="PTHR47751">
    <property type="entry name" value="SUPERFAMILY HYDROLASE, PUTATIVE (AFU_ORTHOLOGUE AFUA_2G16580)-RELATED"/>
    <property type="match status" value="1"/>
</dbReference>
<dbReference type="PANTHER" id="PTHR47751:SF1">
    <property type="entry name" value="SUPERFAMILY HYDROLASE, PUTATIVE (AFU_ORTHOLOGUE AFUA_2G16580)-RELATED"/>
    <property type="match status" value="1"/>
</dbReference>
<dbReference type="EMBL" id="BAAAHP010000071">
    <property type="protein sequence ID" value="GAA0934361.1"/>
    <property type="molecule type" value="Genomic_DNA"/>
</dbReference>
<dbReference type="InterPro" id="IPR029058">
    <property type="entry name" value="AB_hydrolase_fold"/>
</dbReference>
<dbReference type="InterPro" id="IPR051411">
    <property type="entry name" value="Polyketide_trans_af380"/>
</dbReference>
<dbReference type="Proteomes" id="UP001499967">
    <property type="component" value="Unassembled WGS sequence"/>
</dbReference>
<organism evidence="2 3">
    <name type="scientific">Pseudonocardia zijingensis</name>
    <dbReference type="NCBI Taxonomy" id="153376"/>
    <lineage>
        <taxon>Bacteria</taxon>
        <taxon>Bacillati</taxon>
        <taxon>Actinomycetota</taxon>
        <taxon>Actinomycetes</taxon>
        <taxon>Pseudonocardiales</taxon>
        <taxon>Pseudonocardiaceae</taxon>
        <taxon>Pseudonocardia</taxon>
    </lineage>
</organism>
<evidence type="ECO:0000313" key="2">
    <source>
        <dbReference type="EMBL" id="GAA0934361.1"/>
    </source>
</evidence>
<dbReference type="Gene3D" id="3.40.50.1820">
    <property type="entry name" value="alpha/beta hydrolase"/>
    <property type="match status" value="1"/>
</dbReference>